<dbReference type="InterPro" id="IPR000086">
    <property type="entry name" value="NUDIX_hydrolase_dom"/>
</dbReference>
<dbReference type="PRINTS" id="PR00502">
    <property type="entry name" value="NUDIXFAMILY"/>
</dbReference>
<dbReference type="PANTHER" id="PTHR43046">
    <property type="entry name" value="GDP-MANNOSE MANNOSYL HYDROLASE"/>
    <property type="match status" value="1"/>
</dbReference>
<accession>A0A2N7S6Q5</accession>
<evidence type="ECO:0000256" key="4">
    <source>
        <dbReference type="RuleBase" id="RU003476"/>
    </source>
</evidence>
<gene>
    <name evidence="6" type="ORF">CIK84_09965</name>
</gene>
<dbReference type="InterPro" id="IPR015797">
    <property type="entry name" value="NUDIX_hydrolase-like_dom_sf"/>
</dbReference>
<sequence>MATPEFVTNLRTRIGHELLWLSGVKVVVLHEDKVLLVRRADNGQWTLPAGIIDPGEEPSHTAVREVLEETGVECEITDLLGVGVTAPTVYPNGDHAQYLDVVFKARHLSGEANVNDDENLEVGYYALADRPELPPLHERALQWALNPRPGGYFAS</sequence>
<evidence type="ECO:0000259" key="5">
    <source>
        <dbReference type="PROSITE" id="PS51462"/>
    </source>
</evidence>
<dbReference type="GO" id="GO:0016787">
    <property type="term" value="F:hydrolase activity"/>
    <property type="evidence" value="ECO:0007669"/>
    <property type="project" value="UniProtKB-KW"/>
</dbReference>
<dbReference type="InterPro" id="IPR020476">
    <property type="entry name" value="Nudix_hydrolase"/>
</dbReference>
<evidence type="ECO:0000256" key="3">
    <source>
        <dbReference type="ARBA" id="ARBA00022801"/>
    </source>
</evidence>
<dbReference type="Proteomes" id="UP000235739">
    <property type="component" value="Unassembled WGS sequence"/>
</dbReference>
<evidence type="ECO:0000256" key="2">
    <source>
        <dbReference type="ARBA" id="ARBA00005582"/>
    </source>
</evidence>
<dbReference type="GeneID" id="303184376"/>
<dbReference type="Pfam" id="PF00293">
    <property type="entry name" value="NUDIX"/>
    <property type="match status" value="1"/>
</dbReference>
<evidence type="ECO:0000313" key="6">
    <source>
        <dbReference type="EMBL" id="PMQ21821.1"/>
    </source>
</evidence>
<dbReference type="AlphaFoldDB" id="A0A2N7S6Q5"/>
<proteinExistence type="inferred from homology"/>
<dbReference type="InterPro" id="IPR020084">
    <property type="entry name" value="NUDIX_hydrolase_CS"/>
</dbReference>
<evidence type="ECO:0000313" key="7">
    <source>
        <dbReference type="Proteomes" id="UP000235739"/>
    </source>
</evidence>
<dbReference type="PANTHER" id="PTHR43046:SF16">
    <property type="entry name" value="ADP-RIBOSE PYROPHOSPHATASE YJHB-RELATED"/>
    <property type="match status" value="1"/>
</dbReference>
<dbReference type="PROSITE" id="PS51462">
    <property type="entry name" value="NUDIX"/>
    <property type="match status" value="1"/>
</dbReference>
<feature type="domain" description="Nudix hydrolase" evidence="5">
    <location>
        <begin position="19"/>
        <end position="147"/>
    </location>
</feature>
<protein>
    <submittedName>
        <fullName evidence="6">NUDIX domain-containing protein</fullName>
    </submittedName>
</protein>
<comment type="similarity">
    <text evidence="2 4">Belongs to the Nudix hydrolase family.</text>
</comment>
<keyword evidence="3 4" id="KW-0378">Hydrolase</keyword>
<dbReference type="PROSITE" id="PS00893">
    <property type="entry name" value="NUDIX_BOX"/>
    <property type="match status" value="1"/>
</dbReference>
<dbReference type="EMBL" id="PNQX01000001">
    <property type="protein sequence ID" value="PMQ21821.1"/>
    <property type="molecule type" value="Genomic_DNA"/>
</dbReference>
<comment type="cofactor">
    <cofactor evidence="1">
        <name>Mg(2+)</name>
        <dbReference type="ChEBI" id="CHEBI:18420"/>
    </cofactor>
</comment>
<dbReference type="RefSeq" id="WP_013348129.1">
    <property type="nucleotide sequence ID" value="NZ_JABUYH010000009.1"/>
</dbReference>
<comment type="caution">
    <text evidence="6">The sequence shown here is derived from an EMBL/GenBank/DDBJ whole genome shotgun (WGS) entry which is preliminary data.</text>
</comment>
<name>A0A2N7S6Q5_9MICC</name>
<reference evidence="6 7" key="1">
    <citation type="journal article" date="2017" name="Elife">
        <title>Extensive horizontal gene transfer in cheese-associated bacteria.</title>
        <authorList>
            <person name="Bonham K.S."/>
            <person name="Wolfe B.E."/>
            <person name="Dutton R.J."/>
        </authorList>
    </citation>
    <scope>NUCLEOTIDE SEQUENCE [LARGE SCALE GENOMIC DNA]</scope>
    <source>
        <strain evidence="6 7">JB182</strain>
    </source>
</reference>
<dbReference type="CDD" id="cd18879">
    <property type="entry name" value="NUDIX_Hydrolase"/>
    <property type="match status" value="1"/>
</dbReference>
<organism evidence="6 7">
    <name type="scientific">Glutamicibacter arilaitensis</name>
    <dbReference type="NCBI Taxonomy" id="256701"/>
    <lineage>
        <taxon>Bacteria</taxon>
        <taxon>Bacillati</taxon>
        <taxon>Actinomycetota</taxon>
        <taxon>Actinomycetes</taxon>
        <taxon>Micrococcales</taxon>
        <taxon>Micrococcaceae</taxon>
        <taxon>Glutamicibacter</taxon>
    </lineage>
</organism>
<dbReference type="OMA" id="GEQPAAC"/>
<evidence type="ECO:0000256" key="1">
    <source>
        <dbReference type="ARBA" id="ARBA00001946"/>
    </source>
</evidence>
<dbReference type="SUPFAM" id="SSF55811">
    <property type="entry name" value="Nudix"/>
    <property type="match status" value="1"/>
</dbReference>
<dbReference type="Gene3D" id="3.90.79.10">
    <property type="entry name" value="Nucleoside Triphosphate Pyrophosphohydrolase"/>
    <property type="match status" value="1"/>
</dbReference>